<dbReference type="PRINTS" id="PR00326">
    <property type="entry name" value="GTP1OBG"/>
</dbReference>
<dbReference type="CDD" id="cd01856">
    <property type="entry name" value="YlqF"/>
    <property type="match status" value="1"/>
</dbReference>
<dbReference type="InterPro" id="IPR027417">
    <property type="entry name" value="P-loop_NTPase"/>
</dbReference>
<keyword evidence="3" id="KW-0963">Cytoplasm</keyword>
<dbReference type="InterPro" id="IPR030378">
    <property type="entry name" value="G_CP_dom"/>
</dbReference>
<dbReference type="Gene3D" id="1.10.1580.10">
    <property type="match status" value="1"/>
</dbReference>
<dbReference type="InterPro" id="IPR016478">
    <property type="entry name" value="GTPase_MTG1"/>
</dbReference>
<proteinExistence type="inferred from homology"/>
<comment type="function">
    <text evidence="3">Required for a late step of 50S ribosomal subunit assembly. Has GTPase activity.</text>
</comment>
<evidence type="ECO:0000313" key="6">
    <source>
        <dbReference type="EMBL" id="MXR56517.1"/>
    </source>
</evidence>
<dbReference type="GO" id="GO:0006412">
    <property type="term" value="P:translation"/>
    <property type="evidence" value="ECO:0007669"/>
    <property type="project" value="TreeGrafter"/>
</dbReference>
<dbReference type="NCBIfam" id="TIGR03596">
    <property type="entry name" value="GTPase_YlqF"/>
    <property type="match status" value="1"/>
</dbReference>
<feature type="binding site" evidence="4">
    <location>
        <begin position="129"/>
        <end position="134"/>
    </location>
    <ligand>
        <name>GTP</name>
        <dbReference type="ChEBI" id="CHEBI:37565"/>
    </ligand>
</feature>
<name>A0AAW9XA57_MESFC</name>
<dbReference type="Pfam" id="PF01926">
    <property type="entry name" value="MMR_HSR1"/>
    <property type="match status" value="1"/>
</dbReference>
<dbReference type="InterPro" id="IPR006073">
    <property type="entry name" value="GTP-bd"/>
</dbReference>
<dbReference type="InterPro" id="IPR023179">
    <property type="entry name" value="GTP-bd_ortho_bundle_sf"/>
</dbReference>
<evidence type="ECO:0000256" key="4">
    <source>
        <dbReference type="PIRSR" id="PIRSR006230-1"/>
    </source>
</evidence>
<evidence type="ECO:0000256" key="2">
    <source>
        <dbReference type="ARBA" id="ARBA00023134"/>
    </source>
</evidence>
<keyword evidence="1 3" id="KW-0547">Nucleotide-binding</keyword>
<dbReference type="InterPro" id="IPR019991">
    <property type="entry name" value="GTP-bd_ribosome_bgen"/>
</dbReference>
<evidence type="ECO:0000259" key="5">
    <source>
        <dbReference type="PROSITE" id="PS51721"/>
    </source>
</evidence>
<sequence length="272" mass="31403">MKINWFPGHMAKSLNNLSKKARIIDIFIIVVDARAPISSINDEFLKFISNKFLLVVVTKIDLGDSEKFLEIKNFFEQKNFFVLFLNLKNNTSKNIILSQLNYIFKLKQKKQKAKFETPSLKIFVLGMPNTGKSTLINLVTNSRLKVGNQPGITRNNQWISSGKFLFLDTPGILPPKIENQKIALKLALIGLIKQEIIDLNFLFFEAYKLISELYPNLIKDLDIKPAENEAEITKNLSKLAEIKHFKDKNGLDLIRCQIWFLNYIRQQKITLD</sequence>
<organism evidence="6 7">
    <name type="scientific">Mesomycoplasma flocculare</name>
    <name type="common">Mycoplasma flocculare</name>
    <dbReference type="NCBI Taxonomy" id="2128"/>
    <lineage>
        <taxon>Bacteria</taxon>
        <taxon>Bacillati</taxon>
        <taxon>Mycoplasmatota</taxon>
        <taxon>Mycoplasmoidales</taxon>
        <taxon>Metamycoplasmataceae</taxon>
        <taxon>Mesomycoplasma</taxon>
    </lineage>
</organism>
<dbReference type="PIRSF" id="PIRSF006230">
    <property type="entry name" value="MG442"/>
    <property type="match status" value="1"/>
</dbReference>
<evidence type="ECO:0000313" key="7">
    <source>
        <dbReference type="Proteomes" id="UP001193441"/>
    </source>
</evidence>
<feature type="domain" description="CP-type G" evidence="5">
    <location>
        <begin position="11"/>
        <end position="175"/>
    </location>
</feature>
<dbReference type="PROSITE" id="PS51721">
    <property type="entry name" value="G_CP"/>
    <property type="match status" value="1"/>
</dbReference>
<dbReference type="Gene3D" id="3.40.50.300">
    <property type="entry name" value="P-loop containing nucleotide triphosphate hydrolases"/>
    <property type="match status" value="1"/>
</dbReference>
<dbReference type="AlphaFoldDB" id="A0AAW9XA57"/>
<dbReference type="EMBL" id="QQRD01000001">
    <property type="protein sequence ID" value="MXR56517.1"/>
    <property type="molecule type" value="Genomic_DNA"/>
</dbReference>
<protein>
    <recommendedName>
        <fullName evidence="3">Ribosome biogenesis GTPase A</fullName>
    </recommendedName>
</protein>
<dbReference type="PANTHER" id="PTHR45782:SF4">
    <property type="entry name" value="MITOCHONDRIAL RIBOSOME-ASSOCIATED GTPASE 1"/>
    <property type="match status" value="1"/>
</dbReference>
<keyword evidence="2 3" id="KW-0342">GTP-binding</keyword>
<dbReference type="GO" id="GO:0005737">
    <property type="term" value="C:cytoplasm"/>
    <property type="evidence" value="ECO:0007669"/>
    <property type="project" value="UniProtKB-SubCell"/>
</dbReference>
<gene>
    <name evidence="6" type="primary">ylqF</name>
    <name evidence="6" type="ORF">DR094_00660</name>
</gene>
<comment type="similarity">
    <text evidence="3">Belongs to the TRAFAC class YlqF/YawG GTPase family. MTG1 subfamily.</text>
</comment>
<comment type="caution">
    <text evidence="6">The sequence shown here is derived from an EMBL/GenBank/DDBJ whole genome shotgun (WGS) entry which is preliminary data.</text>
</comment>
<dbReference type="Proteomes" id="UP001193441">
    <property type="component" value="Unassembled WGS sequence"/>
</dbReference>
<dbReference type="GO" id="GO:0005525">
    <property type="term" value="F:GTP binding"/>
    <property type="evidence" value="ECO:0007669"/>
    <property type="project" value="UniProtKB-KW"/>
</dbReference>
<dbReference type="GO" id="GO:0003924">
    <property type="term" value="F:GTPase activity"/>
    <property type="evidence" value="ECO:0007669"/>
    <property type="project" value="TreeGrafter"/>
</dbReference>
<evidence type="ECO:0000256" key="1">
    <source>
        <dbReference type="ARBA" id="ARBA00022741"/>
    </source>
</evidence>
<dbReference type="SUPFAM" id="SSF52540">
    <property type="entry name" value="P-loop containing nucleoside triphosphate hydrolases"/>
    <property type="match status" value="1"/>
</dbReference>
<comment type="subcellular location">
    <subcellularLocation>
        <location evidence="3">Cytoplasm</location>
    </subcellularLocation>
</comment>
<accession>A0AAW9XA57</accession>
<evidence type="ECO:0000256" key="3">
    <source>
        <dbReference type="PIRNR" id="PIRNR006230"/>
    </source>
</evidence>
<dbReference type="PANTHER" id="PTHR45782">
    <property type="entry name" value="MITOCHONDRIAL RIBOSOME-ASSOCIATED GTPASE 1"/>
    <property type="match status" value="1"/>
</dbReference>
<feature type="binding site" evidence="4">
    <location>
        <position position="171"/>
    </location>
    <ligand>
        <name>GTP</name>
        <dbReference type="ChEBI" id="CHEBI:37565"/>
    </ligand>
</feature>
<reference evidence="6" key="1">
    <citation type="submission" date="2018-07" db="EMBL/GenBank/DDBJ databases">
        <title>Genetic characterization of Mycoplasma hyopneumoniae, M. hyorhinis and M. flocculare isolates through whole genome sequencing analysis: comparative analysis of sequence types and putative genes involved in virulence.</title>
        <authorList>
            <person name="Fourour S."/>
            <person name="Lucas P."/>
            <person name="Touzain F."/>
            <person name="Tocqueville V."/>
            <person name="Kempf I."/>
            <person name="Marois-Crehan C."/>
        </authorList>
    </citation>
    <scope>NUCLEOTIDE SEQUENCE</scope>
    <source>
        <strain evidence="6">MF22</strain>
    </source>
</reference>